<sequence length="361" mass="41652">MSRSEKVISGVYLFAVYLYSVLYLSRKFNVETELEDCIYVLAITSTVPCLTIMRINRLKLANLLILLETSTEYKIKRSGEFQSEFQRPLPVVGRLTATLGISGYIFGILAWLLTDKRNGLPFGAMPVWVNHNYTSCLLFQVSIFFFLVIEYLSPEAIKMIIMLQLQTYFKYLRISIDELLEDSKREFCSINKIASNLVSKNNVPWLYQQKQLKTIIVHHNYIIRIASETEEIFNKCVLVNFLNLSFIICILLFRIANTSQFNVEFFKLCIYLIGGSTLFFGDCYLTQRVLTENEAFAFSCYNVDFVGTNLPFQKSLILIMAKAQKSVRFTVGKFAPLSIVTLVTILRASYSYLMLLQNRRT</sequence>
<keyword evidence="2" id="KW-1003">Cell membrane</keyword>
<evidence type="ECO:0000256" key="2">
    <source>
        <dbReference type="ARBA" id="ARBA00022475"/>
    </source>
</evidence>
<evidence type="ECO:0000256" key="6">
    <source>
        <dbReference type="ARBA" id="ARBA00022989"/>
    </source>
</evidence>
<proteinExistence type="inferred from homology"/>
<dbReference type="GO" id="GO:0007165">
    <property type="term" value="P:signal transduction"/>
    <property type="evidence" value="ECO:0007669"/>
    <property type="project" value="UniProtKB-KW"/>
</dbReference>
<feature type="transmembrane region" description="Helical" evidence="10">
    <location>
        <begin position="38"/>
        <end position="55"/>
    </location>
</feature>
<keyword evidence="3 10" id="KW-0716">Sensory transduction</keyword>
<name>A0A5N4A605_PHOPY</name>
<organism evidence="11 12">
    <name type="scientific">Photinus pyralis</name>
    <name type="common">Common eastern firefly</name>
    <name type="synonym">Lampyris pyralis</name>
    <dbReference type="NCBI Taxonomy" id="7054"/>
    <lineage>
        <taxon>Eukaryota</taxon>
        <taxon>Metazoa</taxon>
        <taxon>Ecdysozoa</taxon>
        <taxon>Arthropoda</taxon>
        <taxon>Hexapoda</taxon>
        <taxon>Insecta</taxon>
        <taxon>Pterygota</taxon>
        <taxon>Neoptera</taxon>
        <taxon>Endopterygota</taxon>
        <taxon>Coleoptera</taxon>
        <taxon>Polyphaga</taxon>
        <taxon>Elateriformia</taxon>
        <taxon>Elateroidea</taxon>
        <taxon>Lampyridae</taxon>
        <taxon>Lampyrinae</taxon>
        <taxon>Photinus</taxon>
    </lineage>
</organism>
<keyword evidence="4 10" id="KW-0812">Transmembrane</keyword>
<feature type="transmembrane region" description="Helical" evidence="10">
    <location>
        <begin position="91"/>
        <end position="112"/>
    </location>
</feature>
<evidence type="ECO:0000256" key="1">
    <source>
        <dbReference type="ARBA" id="ARBA00004651"/>
    </source>
</evidence>
<dbReference type="GO" id="GO:0005549">
    <property type="term" value="F:odorant binding"/>
    <property type="evidence" value="ECO:0007669"/>
    <property type="project" value="InterPro"/>
</dbReference>
<keyword evidence="9 10" id="KW-0807">Transducer</keyword>
<evidence type="ECO:0000256" key="4">
    <source>
        <dbReference type="ARBA" id="ARBA00022692"/>
    </source>
</evidence>
<feature type="transmembrane region" description="Helical" evidence="10">
    <location>
        <begin position="7"/>
        <end position="26"/>
    </location>
</feature>
<dbReference type="InParanoid" id="A0A5N4A605"/>
<dbReference type="AlphaFoldDB" id="A0A5N4A605"/>
<evidence type="ECO:0000256" key="9">
    <source>
        <dbReference type="ARBA" id="ARBA00023224"/>
    </source>
</evidence>
<keyword evidence="5 10" id="KW-0552">Olfaction</keyword>
<reference evidence="11 12" key="1">
    <citation type="journal article" date="2018" name="Elife">
        <title>Firefly genomes illuminate parallel origins of bioluminescence in beetles.</title>
        <authorList>
            <person name="Fallon T.R."/>
            <person name="Lower S.E."/>
            <person name="Chang C.H."/>
            <person name="Bessho-Uehara M."/>
            <person name="Martin G.J."/>
            <person name="Bewick A.J."/>
            <person name="Behringer M."/>
            <person name="Debat H.J."/>
            <person name="Wong I."/>
            <person name="Day J.C."/>
            <person name="Suvorov A."/>
            <person name="Silva C.J."/>
            <person name="Stanger-Hall K.F."/>
            <person name="Hall D.W."/>
            <person name="Schmitz R.J."/>
            <person name="Nelson D.R."/>
            <person name="Lewis S.M."/>
            <person name="Shigenobu S."/>
            <person name="Bybee S.M."/>
            <person name="Larracuente A.M."/>
            <person name="Oba Y."/>
            <person name="Weng J.K."/>
        </authorList>
    </citation>
    <scope>NUCLEOTIDE SEQUENCE [LARGE SCALE GENOMIC DNA]</scope>
    <source>
        <strain evidence="11">1611_PpyrPB1</strain>
        <tissue evidence="11">Whole body</tissue>
    </source>
</reference>
<evidence type="ECO:0000256" key="8">
    <source>
        <dbReference type="ARBA" id="ARBA00023170"/>
    </source>
</evidence>
<evidence type="ECO:0000313" key="11">
    <source>
        <dbReference type="EMBL" id="KAB0792699.1"/>
    </source>
</evidence>
<dbReference type="GO" id="GO:0004984">
    <property type="term" value="F:olfactory receptor activity"/>
    <property type="evidence" value="ECO:0007669"/>
    <property type="project" value="InterPro"/>
</dbReference>
<evidence type="ECO:0000256" key="5">
    <source>
        <dbReference type="ARBA" id="ARBA00022725"/>
    </source>
</evidence>
<keyword evidence="8 10" id="KW-0675">Receptor</keyword>
<protein>
    <recommendedName>
        <fullName evidence="10">Odorant receptor</fullName>
    </recommendedName>
</protein>
<keyword evidence="7 10" id="KW-0472">Membrane</keyword>
<comment type="subcellular location">
    <subcellularLocation>
        <location evidence="1 10">Cell membrane</location>
        <topology evidence="1 10">Multi-pass membrane protein</topology>
    </subcellularLocation>
</comment>
<dbReference type="GO" id="GO:0005886">
    <property type="term" value="C:plasma membrane"/>
    <property type="evidence" value="ECO:0007669"/>
    <property type="project" value="UniProtKB-SubCell"/>
</dbReference>
<dbReference type="Pfam" id="PF02949">
    <property type="entry name" value="7tm_6"/>
    <property type="match status" value="1"/>
</dbReference>
<comment type="similarity">
    <text evidence="10">Belongs to the insect chemoreceptor superfamily. Heteromeric odorant receptor channel (TC 1.A.69) family.</text>
</comment>
<feature type="transmembrane region" description="Helical" evidence="10">
    <location>
        <begin position="232"/>
        <end position="253"/>
    </location>
</feature>
<dbReference type="PANTHER" id="PTHR21137">
    <property type="entry name" value="ODORANT RECEPTOR"/>
    <property type="match status" value="1"/>
</dbReference>
<dbReference type="Proteomes" id="UP000327044">
    <property type="component" value="Unassembled WGS sequence"/>
</dbReference>
<evidence type="ECO:0000256" key="7">
    <source>
        <dbReference type="ARBA" id="ARBA00023136"/>
    </source>
</evidence>
<dbReference type="EMBL" id="VVIM01000010">
    <property type="protein sequence ID" value="KAB0792699.1"/>
    <property type="molecule type" value="Genomic_DNA"/>
</dbReference>
<dbReference type="PANTHER" id="PTHR21137:SF35">
    <property type="entry name" value="ODORANT RECEPTOR 19A-RELATED"/>
    <property type="match status" value="1"/>
</dbReference>
<feature type="transmembrane region" description="Helical" evidence="10">
    <location>
        <begin position="334"/>
        <end position="355"/>
    </location>
</feature>
<feature type="transmembrane region" description="Helical" evidence="10">
    <location>
        <begin position="132"/>
        <end position="152"/>
    </location>
</feature>
<evidence type="ECO:0000313" key="12">
    <source>
        <dbReference type="Proteomes" id="UP000327044"/>
    </source>
</evidence>
<evidence type="ECO:0000256" key="10">
    <source>
        <dbReference type="RuleBase" id="RU351113"/>
    </source>
</evidence>
<comment type="caution">
    <text evidence="11">The sequence shown here is derived from an EMBL/GenBank/DDBJ whole genome shotgun (WGS) entry which is preliminary data.</text>
</comment>
<comment type="caution">
    <text evidence="10">Lacks conserved residue(s) required for the propagation of feature annotation.</text>
</comment>
<evidence type="ECO:0000256" key="3">
    <source>
        <dbReference type="ARBA" id="ARBA00022606"/>
    </source>
</evidence>
<keyword evidence="6 10" id="KW-1133">Transmembrane helix</keyword>
<dbReference type="InterPro" id="IPR004117">
    <property type="entry name" value="7tm6_olfct_rcpt"/>
</dbReference>
<accession>A0A5N4A605</accession>
<gene>
    <name evidence="11" type="ORF">PPYR_14658</name>
</gene>
<keyword evidence="12" id="KW-1185">Reference proteome</keyword>